<dbReference type="Proteomes" id="UP001058974">
    <property type="component" value="Chromosome 5"/>
</dbReference>
<feature type="region of interest" description="Disordered" evidence="1">
    <location>
        <begin position="50"/>
        <end position="89"/>
    </location>
</feature>
<protein>
    <recommendedName>
        <fullName evidence="4">Protein XRI1</fullName>
    </recommendedName>
</protein>
<proteinExistence type="predicted"/>
<dbReference type="GO" id="GO:0007140">
    <property type="term" value="P:male meiotic nuclear division"/>
    <property type="evidence" value="ECO:0007669"/>
    <property type="project" value="InterPro"/>
</dbReference>
<reference evidence="2 3" key="1">
    <citation type="journal article" date="2022" name="Nat. Genet.">
        <title>Improved pea reference genome and pan-genome highlight genomic features and evolutionary characteristics.</title>
        <authorList>
            <person name="Yang T."/>
            <person name="Liu R."/>
            <person name="Luo Y."/>
            <person name="Hu S."/>
            <person name="Wang D."/>
            <person name="Wang C."/>
            <person name="Pandey M.K."/>
            <person name="Ge S."/>
            <person name="Xu Q."/>
            <person name="Li N."/>
            <person name="Li G."/>
            <person name="Huang Y."/>
            <person name="Saxena R.K."/>
            <person name="Ji Y."/>
            <person name="Li M."/>
            <person name="Yan X."/>
            <person name="He Y."/>
            <person name="Liu Y."/>
            <person name="Wang X."/>
            <person name="Xiang C."/>
            <person name="Varshney R.K."/>
            <person name="Ding H."/>
            <person name="Gao S."/>
            <person name="Zong X."/>
        </authorList>
    </citation>
    <scope>NUCLEOTIDE SEQUENCE [LARGE SCALE GENOMIC DNA]</scope>
    <source>
        <strain evidence="2 3">cv. Zhongwan 6</strain>
    </source>
</reference>
<keyword evidence="3" id="KW-1185">Reference proteome</keyword>
<organism evidence="2 3">
    <name type="scientific">Pisum sativum</name>
    <name type="common">Garden pea</name>
    <name type="synonym">Lathyrus oleraceus</name>
    <dbReference type="NCBI Taxonomy" id="3888"/>
    <lineage>
        <taxon>Eukaryota</taxon>
        <taxon>Viridiplantae</taxon>
        <taxon>Streptophyta</taxon>
        <taxon>Embryophyta</taxon>
        <taxon>Tracheophyta</taxon>
        <taxon>Spermatophyta</taxon>
        <taxon>Magnoliopsida</taxon>
        <taxon>eudicotyledons</taxon>
        <taxon>Gunneridae</taxon>
        <taxon>Pentapetalae</taxon>
        <taxon>rosids</taxon>
        <taxon>fabids</taxon>
        <taxon>Fabales</taxon>
        <taxon>Fabaceae</taxon>
        <taxon>Papilionoideae</taxon>
        <taxon>50 kb inversion clade</taxon>
        <taxon>NPAAA clade</taxon>
        <taxon>Hologalegina</taxon>
        <taxon>IRL clade</taxon>
        <taxon>Fabeae</taxon>
        <taxon>Lathyrus</taxon>
    </lineage>
</organism>
<evidence type="ECO:0000313" key="2">
    <source>
        <dbReference type="EMBL" id="KAI5408121.1"/>
    </source>
</evidence>
<evidence type="ECO:0000313" key="3">
    <source>
        <dbReference type="Proteomes" id="UP001058974"/>
    </source>
</evidence>
<dbReference type="EMBL" id="JAMSHJ010000005">
    <property type="protein sequence ID" value="KAI5408121.1"/>
    <property type="molecule type" value="Genomic_DNA"/>
</dbReference>
<name>A0A9D4WWY9_PEA</name>
<dbReference type="PANTHER" id="PTHR33385">
    <property type="entry name" value="PROTEIN XRI1"/>
    <property type="match status" value="1"/>
</dbReference>
<dbReference type="AlphaFoldDB" id="A0A9D4WWY9"/>
<dbReference type="GO" id="GO:0007143">
    <property type="term" value="P:female meiotic nuclear division"/>
    <property type="evidence" value="ECO:0007669"/>
    <property type="project" value="InterPro"/>
</dbReference>
<dbReference type="PANTHER" id="PTHR33385:SF13">
    <property type="entry name" value="PROTEIN XRI1"/>
    <property type="match status" value="1"/>
</dbReference>
<evidence type="ECO:0000256" key="1">
    <source>
        <dbReference type="SAM" id="MobiDB-lite"/>
    </source>
</evidence>
<dbReference type="Gramene" id="Psat05G0409600-T1">
    <property type="protein sequence ID" value="KAI5408121.1"/>
    <property type="gene ID" value="KIW84_054096"/>
</dbReference>
<accession>A0A9D4WWY9</accession>
<evidence type="ECO:0008006" key="4">
    <source>
        <dbReference type="Google" id="ProtNLM"/>
    </source>
</evidence>
<gene>
    <name evidence="2" type="ORF">KIW84_054096</name>
</gene>
<comment type="caution">
    <text evidence="2">The sequence shown here is derived from an EMBL/GenBank/DDBJ whole genome shotgun (WGS) entry which is preliminary data.</text>
</comment>
<dbReference type="InterPro" id="IPR039933">
    <property type="entry name" value="XRI1"/>
</dbReference>
<sequence>MELDIGVTHSDFTLDEYWFASDTSSGYLEDAITGWDIWCKQHNLPSKEDQLLEDHKKSSSSSQNHAVKHDSPQRSCCTSKESHENDASISRRHWKKIAYPFELVKPGGVEGETTIRDINHQMMMNPSKPIPHPVAIQDFETNSCINSNRSYGISGKEVAALTRIQTKGRGSITIIRTKN</sequence>